<feature type="domain" description="YdhG-like" evidence="1">
    <location>
        <begin position="18"/>
        <end position="122"/>
    </location>
</feature>
<comment type="caution">
    <text evidence="2">The sequence shown here is derived from an EMBL/GenBank/DDBJ whole genome shotgun (WGS) entry which is preliminary data.</text>
</comment>
<evidence type="ECO:0000313" key="2">
    <source>
        <dbReference type="EMBL" id="MBI4923923.1"/>
    </source>
</evidence>
<evidence type="ECO:0000259" key="1">
    <source>
        <dbReference type="Pfam" id="PF08818"/>
    </source>
</evidence>
<dbReference type="Gene3D" id="3.90.1150.200">
    <property type="match status" value="1"/>
</dbReference>
<accession>A0A933L4S0</accession>
<reference evidence="2" key="1">
    <citation type="submission" date="2020-07" db="EMBL/GenBank/DDBJ databases">
        <title>Huge and variable diversity of episymbiotic CPR bacteria and DPANN archaea in groundwater ecosystems.</title>
        <authorList>
            <person name="He C.Y."/>
            <person name="Keren R."/>
            <person name="Whittaker M."/>
            <person name="Farag I.F."/>
            <person name="Doudna J."/>
            <person name="Cate J.H.D."/>
            <person name="Banfield J.F."/>
        </authorList>
    </citation>
    <scope>NUCLEOTIDE SEQUENCE</scope>
    <source>
        <strain evidence="2">NC_groundwater_1586_Pr3_B-0.1um_66_15</strain>
    </source>
</reference>
<protein>
    <submittedName>
        <fullName evidence="2">DUF1801 domain-containing protein</fullName>
    </submittedName>
</protein>
<dbReference type="InterPro" id="IPR014922">
    <property type="entry name" value="YdhG-like"/>
</dbReference>
<dbReference type="Proteomes" id="UP000782610">
    <property type="component" value="Unassembled WGS sequence"/>
</dbReference>
<dbReference type="EMBL" id="JACRAF010000065">
    <property type="protein sequence ID" value="MBI4923923.1"/>
    <property type="molecule type" value="Genomic_DNA"/>
</dbReference>
<dbReference type="AlphaFoldDB" id="A0A933L4S0"/>
<proteinExistence type="predicted"/>
<evidence type="ECO:0000313" key="3">
    <source>
        <dbReference type="Proteomes" id="UP000782610"/>
    </source>
</evidence>
<dbReference type="SUPFAM" id="SSF159888">
    <property type="entry name" value="YdhG-like"/>
    <property type="match status" value="1"/>
</dbReference>
<gene>
    <name evidence="2" type="ORF">HY834_19490</name>
</gene>
<organism evidence="2 3">
    <name type="scientific">Devosia nanyangense</name>
    <dbReference type="NCBI Taxonomy" id="1228055"/>
    <lineage>
        <taxon>Bacteria</taxon>
        <taxon>Pseudomonadati</taxon>
        <taxon>Pseudomonadota</taxon>
        <taxon>Alphaproteobacteria</taxon>
        <taxon>Hyphomicrobiales</taxon>
        <taxon>Devosiaceae</taxon>
        <taxon>Devosia</taxon>
    </lineage>
</organism>
<dbReference type="Pfam" id="PF08818">
    <property type="entry name" value="DUF1801"/>
    <property type="match status" value="1"/>
</dbReference>
<sequence>MIARQSVTAFLSTLVHPRKAEIERVRELIFEADPHLSEQIKWNAPSYGHGDDRITFRLQPGDRIDLIFHRGAKVQDNSSFSFADDSGLCTWLAPDRAIVSFGDSADIEARAPALRALVKRWIAATA</sequence>
<name>A0A933L4S0_9HYPH</name>